<evidence type="ECO:0000313" key="5">
    <source>
        <dbReference type="Proteomes" id="UP000755551"/>
    </source>
</evidence>
<keyword evidence="5" id="KW-1185">Reference proteome</keyword>
<keyword evidence="2" id="KW-0676">Redox-active center</keyword>
<feature type="transmembrane region" description="Helical" evidence="3">
    <location>
        <begin position="44"/>
        <end position="62"/>
    </location>
</feature>
<evidence type="ECO:0000256" key="1">
    <source>
        <dbReference type="ARBA" id="ARBA00022982"/>
    </source>
</evidence>
<reference evidence="4 5" key="1">
    <citation type="submission" date="2021-06" db="EMBL/GenBank/DDBJ databases">
        <title>Bacterium isolated from marine sediment.</title>
        <authorList>
            <person name="Zhu K.-L."/>
            <person name="Du Z.-J."/>
            <person name="Liang Q.-Y."/>
        </authorList>
    </citation>
    <scope>NUCLEOTIDE SEQUENCE [LARGE SCALE GENOMIC DNA]</scope>
    <source>
        <strain evidence="4 5">A346</strain>
    </source>
</reference>
<feature type="transmembrane region" description="Helical" evidence="3">
    <location>
        <begin position="12"/>
        <end position="32"/>
    </location>
</feature>
<dbReference type="Pfam" id="PF02600">
    <property type="entry name" value="DsbB"/>
    <property type="match status" value="1"/>
</dbReference>
<dbReference type="InterPro" id="IPR050183">
    <property type="entry name" value="DsbB"/>
</dbReference>
<dbReference type="Proteomes" id="UP000755551">
    <property type="component" value="Unassembled WGS sequence"/>
</dbReference>
<name>A0ABS6M9A6_9GAMM</name>
<evidence type="ECO:0000256" key="3">
    <source>
        <dbReference type="SAM" id="Phobius"/>
    </source>
</evidence>
<comment type="caution">
    <text evidence="4">The sequence shown here is derived from an EMBL/GenBank/DDBJ whole genome shotgun (WGS) entry which is preliminary data.</text>
</comment>
<keyword evidence="3" id="KW-0812">Transmembrane</keyword>
<keyword evidence="1" id="KW-0249">Electron transport</keyword>
<dbReference type="PANTHER" id="PTHR36570:SF2">
    <property type="entry name" value="DISULFIDE BOND FORMATION PROTEIN B"/>
    <property type="match status" value="1"/>
</dbReference>
<dbReference type="RefSeq" id="WP_217333783.1">
    <property type="nucleotide sequence ID" value="NZ_JAHQZT010000003.1"/>
</dbReference>
<keyword evidence="3" id="KW-1133">Transmembrane helix</keyword>
<organism evidence="4 5">
    <name type="scientific">Marinobacterium weihaiense</name>
    <dbReference type="NCBI Taxonomy" id="2851016"/>
    <lineage>
        <taxon>Bacteria</taxon>
        <taxon>Pseudomonadati</taxon>
        <taxon>Pseudomonadota</taxon>
        <taxon>Gammaproteobacteria</taxon>
        <taxon>Oceanospirillales</taxon>
        <taxon>Oceanospirillaceae</taxon>
        <taxon>Marinobacterium</taxon>
    </lineage>
</organism>
<gene>
    <name evidence="4" type="ORF">KTN04_03260</name>
</gene>
<dbReference type="EMBL" id="JAHQZT010000003">
    <property type="protein sequence ID" value="MBV0932357.1"/>
    <property type="molecule type" value="Genomic_DNA"/>
</dbReference>
<sequence length="171" mass="19084">MEQIKRLLQSRLYWGLLLMGALAAEAVALYFQYALDYGPCVLCIHIRLWMFALILVALFALLTPRCRKAQIGCHGLALVTALGLAERSWRTLAVERYWIESACSLDSGFPAWFAPGQWWPWLFEIWESCGYTPEMVAGFTMAELLAAGSSLFVVLAALAFGLSLVNKTAQN</sequence>
<dbReference type="InterPro" id="IPR003752">
    <property type="entry name" value="DiS_bond_form_DsbB/BdbC"/>
</dbReference>
<keyword evidence="3" id="KW-0472">Membrane</keyword>
<proteinExistence type="predicted"/>
<protein>
    <submittedName>
        <fullName evidence="4">Disulfide bond formation protein B</fullName>
    </submittedName>
</protein>
<evidence type="ECO:0000313" key="4">
    <source>
        <dbReference type="EMBL" id="MBV0932357.1"/>
    </source>
</evidence>
<keyword evidence="1" id="KW-0813">Transport</keyword>
<evidence type="ECO:0000256" key="2">
    <source>
        <dbReference type="ARBA" id="ARBA00023284"/>
    </source>
</evidence>
<feature type="transmembrane region" description="Helical" evidence="3">
    <location>
        <begin position="144"/>
        <end position="165"/>
    </location>
</feature>
<accession>A0ABS6M9A6</accession>
<dbReference type="PANTHER" id="PTHR36570">
    <property type="entry name" value="DISULFIDE BOND FORMATION PROTEIN B"/>
    <property type="match status" value="1"/>
</dbReference>